<dbReference type="GO" id="GO:0043531">
    <property type="term" value="F:ADP binding"/>
    <property type="evidence" value="ECO:0007669"/>
    <property type="project" value="InterPro"/>
</dbReference>
<feature type="domain" description="Disease resistance R13L4/SHOC-2-like LRR" evidence="10">
    <location>
        <begin position="668"/>
        <end position="951"/>
    </location>
</feature>
<dbReference type="GO" id="GO:0042742">
    <property type="term" value="P:defense response to bacterium"/>
    <property type="evidence" value="ECO:0007669"/>
    <property type="project" value="UniProtKB-ARBA"/>
</dbReference>
<accession>A0A0D3GWW7</accession>
<evidence type="ECO:0000313" key="12">
    <source>
        <dbReference type="Proteomes" id="UP000026960"/>
    </source>
</evidence>
<dbReference type="Gene3D" id="1.10.10.10">
    <property type="entry name" value="Winged helix-like DNA-binding domain superfamily/Winged helix DNA-binding domain"/>
    <property type="match status" value="2"/>
</dbReference>
<feature type="domain" description="Disease resistance protein winged helix" evidence="9">
    <location>
        <begin position="1429"/>
        <end position="1498"/>
    </location>
</feature>
<dbReference type="Pfam" id="PF23598">
    <property type="entry name" value="LRR_14"/>
    <property type="match status" value="3"/>
</dbReference>
<feature type="domain" description="Disease resistance R13L4/SHOC-2-like LRR" evidence="10">
    <location>
        <begin position="1551"/>
        <end position="1904"/>
    </location>
</feature>
<dbReference type="PaxDb" id="65489-OBART08G04630.1"/>
<comment type="similarity">
    <text evidence="1">Belongs to the disease resistance NB-LRR family.</text>
</comment>
<dbReference type="InterPro" id="IPR044974">
    <property type="entry name" value="Disease_R_plants"/>
</dbReference>
<dbReference type="Pfam" id="PF18052">
    <property type="entry name" value="Rx_N"/>
    <property type="match status" value="2"/>
</dbReference>
<dbReference type="Proteomes" id="UP000026960">
    <property type="component" value="Chromosome 8"/>
</dbReference>
<feature type="domain" description="Disease resistance protein winged helix" evidence="9">
    <location>
        <begin position="391"/>
        <end position="461"/>
    </location>
</feature>
<dbReference type="CDD" id="cd14798">
    <property type="entry name" value="RX-CC_like"/>
    <property type="match status" value="2"/>
</dbReference>
<evidence type="ECO:0008006" key="13">
    <source>
        <dbReference type="Google" id="ProtNLM"/>
    </source>
</evidence>
<dbReference type="Gene3D" id="3.80.10.10">
    <property type="entry name" value="Ribonuclease Inhibitor"/>
    <property type="match status" value="3"/>
</dbReference>
<keyword evidence="12" id="KW-1185">Reference proteome</keyword>
<dbReference type="InterPro" id="IPR038005">
    <property type="entry name" value="RX-like_CC"/>
</dbReference>
<dbReference type="GO" id="GO:0009626">
    <property type="term" value="P:plant-type hypersensitive response"/>
    <property type="evidence" value="ECO:0007669"/>
    <property type="project" value="UniProtKB-ARBA"/>
</dbReference>
<evidence type="ECO:0000256" key="5">
    <source>
        <dbReference type="ARBA" id="ARBA00022821"/>
    </source>
</evidence>
<dbReference type="GO" id="GO:0002758">
    <property type="term" value="P:innate immune response-activating signaling pathway"/>
    <property type="evidence" value="ECO:0007669"/>
    <property type="project" value="UniProtKB-ARBA"/>
</dbReference>
<reference evidence="11" key="2">
    <citation type="submission" date="2015-03" db="UniProtKB">
        <authorList>
            <consortium name="EnsemblPlants"/>
        </authorList>
    </citation>
    <scope>IDENTIFICATION</scope>
</reference>
<evidence type="ECO:0000259" key="7">
    <source>
        <dbReference type="Pfam" id="PF00931"/>
    </source>
</evidence>
<keyword evidence="2" id="KW-0433">Leucine-rich repeat</keyword>
<dbReference type="PRINTS" id="PR00364">
    <property type="entry name" value="DISEASERSIST"/>
</dbReference>
<evidence type="ECO:0000256" key="4">
    <source>
        <dbReference type="ARBA" id="ARBA00022741"/>
    </source>
</evidence>
<name>A0A0D3GWW7_9ORYZ</name>
<dbReference type="Gene3D" id="1.10.8.430">
    <property type="entry name" value="Helical domain of apoptotic protease-activating factors"/>
    <property type="match status" value="2"/>
</dbReference>
<dbReference type="SUPFAM" id="SSF52540">
    <property type="entry name" value="P-loop containing nucleoside triphosphate hydrolases"/>
    <property type="match status" value="2"/>
</dbReference>
<dbReference type="Pfam" id="PF00931">
    <property type="entry name" value="NB-ARC"/>
    <property type="match status" value="2"/>
</dbReference>
<dbReference type="EnsemblPlants" id="OBART08G04630.1">
    <property type="protein sequence ID" value="OBART08G04630.1"/>
    <property type="gene ID" value="OBART08G04630"/>
</dbReference>
<dbReference type="Gramene" id="OBART08G04630.1">
    <property type="protein sequence ID" value="OBART08G04630.1"/>
    <property type="gene ID" value="OBART08G04630"/>
</dbReference>
<organism evidence="11">
    <name type="scientific">Oryza barthii</name>
    <dbReference type="NCBI Taxonomy" id="65489"/>
    <lineage>
        <taxon>Eukaryota</taxon>
        <taxon>Viridiplantae</taxon>
        <taxon>Streptophyta</taxon>
        <taxon>Embryophyta</taxon>
        <taxon>Tracheophyta</taxon>
        <taxon>Spermatophyta</taxon>
        <taxon>Magnoliopsida</taxon>
        <taxon>Liliopsida</taxon>
        <taxon>Poales</taxon>
        <taxon>Poaceae</taxon>
        <taxon>BOP clade</taxon>
        <taxon>Oryzoideae</taxon>
        <taxon>Oryzeae</taxon>
        <taxon>Oryzinae</taxon>
        <taxon>Oryza</taxon>
    </lineage>
</organism>
<dbReference type="SUPFAM" id="SSF52058">
    <property type="entry name" value="L domain-like"/>
    <property type="match status" value="2"/>
</dbReference>
<evidence type="ECO:0000313" key="11">
    <source>
        <dbReference type="EnsemblPlants" id="OBART08G04630.1"/>
    </source>
</evidence>
<evidence type="ECO:0000256" key="3">
    <source>
        <dbReference type="ARBA" id="ARBA00022737"/>
    </source>
</evidence>
<evidence type="ECO:0000256" key="2">
    <source>
        <dbReference type="ARBA" id="ARBA00022614"/>
    </source>
</evidence>
<evidence type="ECO:0000259" key="8">
    <source>
        <dbReference type="Pfam" id="PF18052"/>
    </source>
</evidence>
<dbReference type="Pfam" id="PF23559">
    <property type="entry name" value="WHD_DRP"/>
    <property type="match status" value="2"/>
</dbReference>
<evidence type="ECO:0000256" key="6">
    <source>
        <dbReference type="ARBA" id="ARBA00023054"/>
    </source>
</evidence>
<proteinExistence type="inferred from homology"/>
<evidence type="ECO:0000259" key="10">
    <source>
        <dbReference type="Pfam" id="PF23598"/>
    </source>
</evidence>
<dbReference type="Gene3D" id="3.40.50.300">
    <property type="entry name" value="P-loop containing nucleotide triphosphate hydrolases"/>
    <property type="match status" value="2"/>
</dbReference>
<keyword evidence="4" id="KW-0547">Nucleotide-binding</keyword>
<feature type="domain" description="Disease resistance R13L4/SHOC-2-like LRR" evidence="10">
    <location>
        <begin position="510"/>
        <end position="574"/>
    </location>
</feature>
<dbReference type="InterPro" id="IPR042197">
    <property type="entry name" value="Apaf_helical"/>
</dbReference>
<dbReference type="HOGENOM" id="CLU_000837_21_2_1"/>
<dbReference type="InterPro" id="IPR055414">
    <property type="entry name" value="LRR_R13L4/SHOC2-like"/>
</dbReference>
<dbReference type="PANTHER" id="PTHR23155">
    <property type="entry name" value="DISEASE RESISTANCE PROTEIN RP"/>
    <property type="match status" value="1"/>
</dbReference>
<feature type="domain" description="Disease resistance N-terminal" evidence="8">
    <location>
        <begin position="13"/>
        <end position="104"/>
    </location>
</feature>
<keyword evidence="6" id="KW-0175">Coiled coil</keyword>
<dbReference type="InterPro" id="IPR032675">
    <property type="entry name" value="LRR_dom_sf"/>
</dbReference>
<protein>
    <recommendedName>
        <fullName evidence="13">Disease resistance protein RPM1</fullName>
    </recommendedName>
</protein>
<dbReference type="InterPro" id="IPR002182">
    <property type="entry name" value="NB-ARC"/>
</dbReference>
<dbReference type="InterPro" id="IPR036388">
    <property type="entry name" value="WH-like_DNA-bd_sf"/>
</dbReference>
<dbReference type="PANTHER" id="PTHR23155:SF1028">
    <property type="entry name" value="OS08G0174800 PROTEIN"/>
    <property type="match status" value="1"/>
</dbReference>
<dbReference type="Gene3D" id="1.20.5.4130">
    <property type="match status" value="2"/>
</dbReference>
<dbReference type="InterPro" id="IPR027417">
    <property type="entry name" value="P-loop_NTPase"/>
</dbReference>
<sequence>MDLLVGVSTGVTRPLLSKLSMLLDQEYGKLKGVHKHIKSLRDELTIMNATLQMIANSEELNPQMKDWRDKVRELAYDMEDCIDEFITFVDHEHDGLMASKGFFHKLKKVKARYKIASQIEKLKTCAVEVSKRQMRYNIVQSTPSSTLYEEVDRLVDIDGPKKHIIECLTKFTEGSSTQLKVVSIVGCGGLGKTTLAKQVYQTIKSQSSCSAFVSVSRNPNMKKILRNIAEGVGIIGYTTDDDIEQVIDKFRKHLQCKRSGSRIVVTTRNASVASNCSSDGGYVYHMEPLCFADSKRLFCKRAFGLEELCYPHLKEVLYGILEKCGGLPLAITTVSSLLVDQRTKDEWERVLTAIGSTLANNPDVGNMTKILSFSYFDLPHHLRTCFSYLSVFPEDCEIEKKHLINRWIAEGFVHEENGQSAYEAGERYFNDLINRSLIQPVDIKYGQARVCRVHDILLDFITCKAAEENFITSVDSVDHGPVSDYKVRRICVDNRNIQENILLRGLILSHVRSLTIFGNFLQIPLSTFTALRVLDLEYCQMLQDHHLAYIEKLFHLKYLKVNSNLITELPQKIAMCLENGIQRLIASSDLRLSEAALRCKQLAAIHRDPRVGRRVPKVVRDQDHGSNFHFPSIKPNKGYNFPSNNLPPHTTSISFPFPNEHFPLAKRSLGELRYLETLDISRTGIAELPPNIVRLQRLARLYVCHRTIFPDGIIGQMQSLEELDKFGVFSYKHGKPLKEFGQLTKLRSLSIRCDLHWSTDSEGSQADDLDSCMESLISSCTVRNLRILKLYNSPLYCPMSLDSWCSAAPTTNRLQKFHITFCYISKVPNWMSSLRNLKELKLYIYSLRPEDFEILGEMPSLIFLNLKTFYGTNGRIYVCGDNKGFSSLKCFSLDIIYSGTAVEFEAGSMPKLEHLKLEFPLIEMESPMSASELGIRHLSNLTKVDLVFLSCFHYDSNYDPAADKEDSIIKSVATLIKAVAEALPNNSTIKFELSIESRHRRAMAAMHVDASTGVMNTLLPKLSKLLEEYTNIKGAARNQITFLRDELSSMKPVLEMLADVDDGLDPLKREWRDNVRELAFDIEDYTDSFVIRVSHESDELPTGFKGFFRKLKKLKACPEIADAIDELIKKCAMEGSKRHKRYNSVNVASNSSTFGVDPRMLMFYDEVDKLVGVNRAKKHIIEWFTKEKDEKNLKVLTFADFGSLRKSNLAIKIYSQLEDQFQCTFFLSLSRNLCREKILRMIHTNLGITYNTSDDEEKLIDRIRDYLKDKRYFIVIDDVRDAEAWKAIELALFNNTCGSRIVITTRNSTVASCCSHDGGYVYRMEPLSLKNSKMLFFKRAFGSEDLPNPQLEKVSDGILQKCGGLPLAIMIMSSLLADQNEEDEWKRVLTAIGSVLAKDPDDDIMKSILSLSYYDLPHHLRACLLYLSIFPEDYEINKQRLINRWIAEGFILEEQGLTSYEVGERYFNYLINRCLIQPVGSKHGQAKACQVHGIILDFLACKASEENFVTPFNDDAEQGLVSENKVRVRRLHVNNHNKKEVARLTGLVLSHVRSLTLFGDFGRIPMSAFTALRVMDQEDNWDLGGNWGLGSNHHMAHIEMMLHLRYLRLNSPLLDFVLTARTGGLENLETLDLLGVSVVELPSAITRLRRLARLYISHLARFPKGTIAKLQSLEELSEFGFVSFHQQWECLQEFSQLTKLRMLKVKWDFDWSFVQDEEGLQSYMHALISSCNVHNLYIGNIRIWPGPYPLSLESCCPTTTCSLQKLHITYCFICKVPNWMSSLGNLKELKLYIYCLRAEDVKILGAIPTLIFLKLKTFYGTDGRIFIPGYKGFRCLKYFGLVMISCGTTPEFEEGSMPNLEHLKLRFCVHEMECINGATDFGIRHLSTLNKVEVHIYGCSVSHKDYDPEADREDSNAKNAAFLIKAAVKALPNRVTCSFELAKTYGNIGTFHGLIKIGEANDSKQYGAGTGHLLDRNGKLKRMRRTKTKVKNTLGMNCRWCAMKGSGSKVVASVEPMVEQALTWVAHGWWAGLRTLTRPKVVTSVRPVIEQALCDLGGPWLVGRVAHSTVAPALELPRFLSISQSINQISHCFTIVSLIVCLCLIFHF</sequence>
<dbReference type="STRING" id="65489.A0A0D3GWW7"/>
<keyword evidence="3" id="KW-0677">Repeat</keyword>
<feature type="domain" description="NB-ARC" evidence="7">
    <location>
        <begin position="1177"/>
        <end position="1343"/>
    </location>
</feature>
<feature type="domain" description="NB-ARC" evidence="7">
    <location>
        <begin position="170"/>
        <end position="258"/>
    </location>
</feature>
<dbReference type="eggNOG" id="KOG4658">
    <property type="taxonomic scope" value="Eukaryota"/>
</dbReference>
<reference evidence="11" key="1">
    <citation type="journal article" date="2009" name="Rice">
        <title>De Novo Next Generation Sequencing of Plant Genomes.</title>
        <authorList>
            <person name="Rounsley S."/>
            <person name="Marri P.R."/>
            <person name="Yu Y."/>
            <person name="He R."/>
            <person name="Sisneros N."/>
            <person name="Goicoechea J.L."/>
            <person name="Lee S.J."/>
            <person name="Angelova A."/>
            <person name="Kudrna D."/>
            <person name="Luo M."/>
            <person name="Affourtit J."/>
            <person name="Desany B."/>
            <person name="Knight J."/>
            <person name="Niazi F."/>
            <person name="Egholm M."/>
            <person name="Wing R.A."/>
        </authorList>
    </citation>
    <scope>NUCLEOTIDE SEQUENCE [LARGE SCALE GENOMIC DNA]</scope>
    <source>
        <strain evidence="11">cv. IRGC 105608</strain>
    </source>
</reference>
<dbReference type="InterPro" id="IPR058922">
    <property type="entry name" value="WHD_DRP"/>
</dbReference>
<dbReference type="InterPro" id="IPR041118">
    <property type="entry name" value="Rx_N"/>
</dbReference>
<keyword evidence="5" id="KW-0611">Plant defense</keyword>
<feature type="domain" description="Disease resistance N-terminal" evidence="8">
    <location>
        <begin position="1014"/>
        <end position="1101"/>
    </location>
</feature>
<dbReference type="FunFam" id="1.10.10.10:FF:000322">
    <property type="entry name" value="Probable disease resistance protein At1g63360"/>
    <property type="match status" value="2"/>
</dbReference>
<evidence type="ECO:0000256" key="1">
    <source>
        <dbReference type="ARBA" id="ARBA00008894"/>
    </source>
</evidence>
<evidence type="ECO:0000259" key="9">
    <source>
        <dbReference type="Pfam" id="PF23559"/>
    </source>
</evidence>